<dbReference type="InterPro" id="IPR051198">
    <property type="entry name" value="BchE-like"/>
</dbReference>
<evidence type="ECO:0000256" key="5">
    <source>
        <dbReference type="ARBA" id="ARBA00023014"/>
    </source>
</evidence>
<evidence type="ECO:0000256" key="3">
    <source>
        <dbReference type="ARBA" id="ARBA00022723"/>
    </source>
</evidence>
<keyword evidence="3" id="KW-0479">Metal-binding</keyword>
<sequence length="194" mass="20879">MAGAGKIAAMDGPELVLVLRYRKAVTYGFHVLLGALGQHETPTRYEVRFGENVEETARHIRAAGDVRTLVLWSFYSPDAAALAEELKQIRELADGPNVTHLAGGVHATAEPVQTLDAGWDLAAVGEGESTLLSLVDAKGDPTGITGLAYRDATGNVKRTGKARQRDLNDFPGFALKWDKFNALEITRGCVYACP</sequence>
<dbReference type="EMBL" id="FZNR01000030">
    <property type="protein sequence ID" value="SNS95685.1"/>
    <property type="molecule type" value="Genomic_DNA"/>
</dbReference>
<keyword evidence="5" id="KW-0411">Iron-sulfur</keyword>
<gene>
    <name evidence="6" type="ORF">SAMN06264365_13060</name>
</gene>
<evidence type="ECO:0000313" key="6">
    <source>
        <dbReference type="EMBL" id="SNS95685.1"/>
    </source>
</evidence>
<evidence type="ECO:0000256" key="2">
    <source>
        <dbReference type="ARBA" id="ARBA00022691"/>
    </source>
</evidence>
<dbReference type="Gene3D" id="3.40.50.280">
    <property type="entry name" value="Cobalamin-binding domain"/>
    <property type="match status" value="1"/>
</dbReference>
<name>A0A239IQ46_9ACTN</name>
<keyword evidence="2" id="KW-0949">S-adenosyl-L-methionine</keyword>
<dbReference type="GO" id="GO:0051536">
    <property type="term" value="F:iron-sulfur cluster binding"/>
    <property type="evidence" value="ECO:0007669"/>
    <property type="project" value="UniProtKB-KW"/>
</dbReference>
<evidence type="ECO:0000313" key="7">
    <source>
        <dbReference type="Proteomes" id="UP000198415"/>
    </source>
</evidence>
<proteinExistence type="predicted"/>
<dbReference type="PANTHER" id="PTHR43409">
    <property type="entry name" value="ANAEROBIC MAGNESIUM-PROTOPORPHYRIN IX MONOMETHYL ESTER CYCLASE-RELATED"/>
    <property type="match status" value="1"/>
</dbReference>
<organism evidence="6 7">
    <name type="scientific">Actinoplanes regularis</name>
    <dbReference type="NCBI Taxonomy" id="52697"/>
    <lineage>
        <taxon>Bacteria</taxon>
        <taxon>Bacillati</taxon>
        <taxon>Actinomycetota</taxon>
        <taxon>Actinomycetes</taxon>
        <taxon>Micromonosporales</taxon>
        <taxon>Micromonosporaceae</taxon>
        <taxon>Actinoplanes</taxon>
    </lineage>
</organism>
<evidence type="ECO:0000256" key="4">
    <source>
        <dbReference type="ARBA" id="ARBA00023004"/>
    </source>
</evidence>
<dbReference type="AlphaFoldDB" id="A0A239IQ46"/>
<evidence type="ECO:0000256" key="1">
    <source>
        <dbReference type="ARBA" id="ARBA00001966"/>
    </source>
</evidence>
<keyword evidence="4" id="KW-0408">Iron</keyword>
<evidence type="ECO:0008006" key="8">
    <source>
        <dbReference type="Google" id="ProtNLM"/>
    </source>
</evidence>
<keyword evidence="7" id="KW-1185">Reference proteome</keyword>
<dbReference type="GO" id="GO:0046872">
    <property type="term" value="F:metal ion binding"/>
    <property type="evidence" value="ECO:0007669"/>
    <property type="project" value="UniProtKB-KW"/>
</dbReference>
<reference evidence="6 7" key="1">
    <citation type="submission" date="2017-06" db="EMBL/GenBank/DDBJ databases">
        <authorList>
            <person name="Kim H.J."/>
            <person name="Triplett B.A."/>
        </authorList>
    </citation>
    <scope>NUCLEOTIDE SEQUENCE [LARGE SCALE GENOMIC DNA]</scope>
    <source>
        <strain evidence="6 7">DSM 43151</strain>
    </source>
</reference>
<accession>A0A239IQ46</accession>
<dbReference type="Proteomes" id="UP000198415">
    <property type="component" value="Unassembled WGS sequence"/>
</dbReference>
<comment type="cofactor">
    <cofactor evidence="1">
        <name>[4Fe-4S] cluster</name>
        <dbReference type="ChEBI" id="CHEBI:49883"/>
    </cofactor>
</comment>
<protein>
    <recommendedName>
        <fullName evidence="8">B12 binding domain-containing protein</fullName>
    </recommendedName>
</protein>